<dbReference type="RefSeq" id="WP_241713551.1">
    <property type="nucleotide sequence ID" value="NZ_JALBUF010000004.1"/>
</dbReference>
<gene>
    <name evidence="6" type="primary">mntP</name>
    <name evidence="6" type="ORF">MM817_01633</name>
</gene>
<evidence type="ECO:0000256" key="3">
    <source>
        <dbReference type="ARBA" id="ARBA00022989"/>
    </source>
</evidence>
<dbReference type="Pfam" id="PF02659">
    <property type="entry name" value="Mntp"/>
    <property type="match status" value="1"/>
</dbReference>
<feature type="transmembrane region" description="Helical" evidence="5">
    <location>
        <begin position="43"/>
        <end position="66"/>
    </location>
</feature>
<keyword evidence="3 5" id="KW-1133">Transmembrane helix</keyword>
<accession>A0A9X2AET2</accession>
<feature type="transmembrane region" description="Helical" evidence="5">
    <location>
        <begin position="165"/>
        <end position="185"/>
    </location>
</feature>
<evidence type="ECO:0000313" key="6">
    <source>
        <dbReference type="EMBL" id="MCI0183356.1"/>
    </source>
</evidence>
<evidence type="ECO:0000256" key="5">
    <source>
        <dbReference type="SAM" id="Phobius"/>
    </source>
</evidence>
<keyword evidence="7" id="KW-1185">Reference proteome</keyword>
<feature type="transmembrane region" description="Helical" evidence="5">
    <location>
        <begin position="138"/>
        <end position="158"/>
    </location>
</feature>
<dbReference type="PANTHER" id="PTHR35529:SF1">
    <property type="entry name" value="MANGANESE EFFLUX PUMP MNTP-RELATED"/>
    <property type="match status" value="1"/>
</dbReference>
<feature type="transmembrane region" description="Helical" evidence="5">
    <location>
        <begin position="111"/>
        <end position="132"/>
    </location>
</feature>
<organism evidence="6 7">
    <name type="scientific">Sulfoacidibacillus ferrooxidans</name>
    <dbReference type="NCBI Taxonomy" id="2005001"/>
    <lineage>
        <taxon>Bacteria</taxon>
        <taxon>Bacillati</taxon>
        <taxon>Bacillota</taxon>
        <taxon>Bacilli</taxon>
        <taxon>Bacillales</taxon>
        <taxon>Alicyclobacillaceae</taxon>
        <taxon>Sulfoacidibacillus</taxon>
    </lineage>
</organism>
<evidence type="ECO:0000256" key="1">
    <source>
        <dbReference type="ARBA" id="ARBA00022475"/>
    </source>
</evidence>
<dbReference type="EMBL" id="JALBUF010000004">
    <property type="protein sequence ID" value="MCI0183356.1"/>
    <property type="molecule type" value="Genomic_DNA"/>
</dbReference>
<reference evidence="6" key="1">
    <citation type="submission" date="2022-03" db="EMBL/GenBank/DDBJ databases">
        <title>Draft Genome Sequence of Firmicute Strain S0AB, a Heterotrophic Iron/Sulfur-Oxidizing Extreme Acidophile.</title>
        <authorList>
            <person name="Vergara E."/>
            <person name="Pakostova E."/>
            <person name="Johnson D.B."/>
            <person name="Holmes D.S."/>
        </authorList>
    </citation>
    <scope>NUCLEOTIDE SEQUENCE</scope>
    <source>
        <strain evidence="6">S0AB</strain>
    </source>
</reference>
<sequence>MFGYTPLLLWTVILIGLALSMDAFSLGIGLGAQGLRWRDVGRLSLIISIFHLLLPLFGVWIGDVLYAHFGDIVQKITAVVMMFLGSQMIIKSIQYEVGIEPPPFRAHLLQLVGFAFGVSVDALSVGLTLGTLGMTPVVPAAIFAMLSGALSIAGLYIGRQVNGRLGRYGQVAGGAVLAFLGLKFFW</sequence>
<keyword evidence="4 5" id="KW-0472">Membrane</keyword>
<proteinExistence type="predicted"/>
<name>A0A9X2AET2_9BACL</name>
<dbReference type="PANTHER" id="PTHR35529">
    <property type="entry name" value="MANGANESE EFFLUX PUMP MNTP-RELATED"/>
    <property type="match status" value="1"/>
</dbReference>
<dbReference type="AlphaFoldDB" id="A0A9X2AET2"/>
<protein>
    <submittedName>
        <fullName evidence="6">Manganese efflux pump MntP</fullName>
    </submittedName>
</protein>
<evidence type="ECO:0000256" key="4">
    <source>
        <dbReference type="ARBA" id="ARBA00023136"/>
    </source>
</evidence>
<dbReference type="Proteomes" id="UP001139263">
    <property type="component" value="Unassembled WGS sequence"/>
</dbReference>
<comment type="caution">
    <text evidence="6">The sequence shown here is derived from an EMBL/GenBank/DDBJ whole genome shotgun (WGS) entry which is preliminary data.</text>
</comment>
<keyword evidence="2 5" id="KW-0812">Transmembrane</keyword>
<feature type="transmembrane region" description="Helical" evidence="5">
    <location>
        <begin position="72"/>
        <end position="90"/>
    </location>
</feature>
<dbReference type="InterPro" id="IPR003810">
    <property type="entry name" value="Mntp/YtaF"/>
</dbReference>
<evidence type="ECO:0000313" key="7">
    <source>
        <dbReference type="Proteomes" id="UP001139263"/>
    </source>
</evidence>
<keyword evidence="1" id="KW-1003">Cell membrane</keyword>
<feature type="transmembrane region" description="Helical" evidence="5">
    <location>
        <begin position="6"/>
        <end position="31"/>
    </location>
</feature>
<evidence type="ECO:0000256" key="2">
    <source>
        <dbReference type="ARBA" id="ARBA00022692"/>
    </source>
</evidence>